<reference evidence="1 2" key="1">
    <citation type="submission" date="2022-12" db="EMBL/GenBank/DDBJ databases">
        <title>Chromosome-scale assembly of the Ensete ventricosum genome.</title>
        <authorList>
            <person name="Dussert Y."/>
            <person name="Stocks J."/>
            <person name="Wendawek A."/>
            <person name="Woldeyes F."/>
            <person name="Nichols R.A."/>
            <person name="Borrell J.S."/>
        </authorList>
    </citation>
    <scope>NUCLEOTIDE SEQUENCE [LARGE SCALE GENOMIC DNA]</scope>
    <source>
        <strain evidence="2">cv. Maze</strain>
        <tissue evidence="1">Seeds</tissue>
    </source>
</reference>
<comment type="caution">
    <text evidence="1">The sequence shown here is derived from an EMBL/GenBank/DDBJ whole genome shotgun (WGS) entry which is preliminary data.</text>
</comment>
<name>A0AAV8QE67_ENSVE</name>
<evidence type="ECO:0000313" key="1">
    <source>
        <dbReference type="EMBL" id="KAJ8476517.1"/>
    </source>
</evidence>
<evidence type="ECO:0000313" key="2">
    <source>
        <dbReference type="Proteomes" id="UP001222027"/>
    </source>
</evidence>
<organism evidence="1 2">
    <name type="scientific">Ensete ventricosum</name>
    <name type="common">Abyssinian banana</name>
    <name type="synonym">Musa ensete</name>
    <dbReference type="NCBI Taxonomy" id="4639"/>
    <lineage>
        <taxon>Eukaryota</taxon>
        <taxon>Viridiplantae</taxon>
        <taxon>Streptophyta</taxon>
        <taxon>Embryophyta</taxon>
        <taxon>Tracheophyta</taxon>
        <taxon>Spermatophyta</taxon>
        <taxon>Magnoliopsida</taxon>
        <taxon>Liliopsida</taxon>
        <taxon>Zingiberales</taxon>
        <taxon>Musaceae</taxon>
        <taxon>Ensete</taxon>
    </lineage>
</organism>
<dbReference type="EMBL" id="JAQQAF010000006">
    <property type="protein sequence ID" value="KAJ8476517.1"/>
    <property type="molecule type" value="Genomic_DNA"/>
</dbReference>
<accession>A0AAV8QE67</accession>
<protein>
    <submittedName>
        <fullName evidence="1">Uncharacterized protein</fullName>
    </submittedName>
</protein>
<dbReference type="AlphaFoldDB" id="A0AAV8QE67"/>
<keyword evidence="2" id="KW-1185">Reference proteome</keyword>
<sequence length="99" mass="11008">MREYGPQKILRIGLKVLLSGLPGGASSRSYYKEMGKDGKKMRQVEKMRGNRYVGTGAEKESTDVIELVPVKVAQRTDLLDLAHSDHQLNSLCFLASIDL</sequence>
<dbReference type="Proteomes" id="UP001222027">
    <property type="component" value="Unassembled WGS sequence"/>
</dbReference>
<gene>
    <name evidence="1" type="ORF">OPV22_020244</name>
</gene>
<proteinExistence type="predicted"/>